<evidence type="ECO:0000256" key="2">
    <source>
        <dbReference type="ARBA" id="ARBA00009543"/>
    </source>
</evidence>
<dbReference type="Pfam" id="PF17683">
    <property type="entry name" value="TFIIF_beta_N"/>
    <property type="match status" value="1"/>
</dbReference>
<dbReference type="InterPro" id="IPR036390">
    <property type="entry name" value="WH_DNA-bd_sf"/>
</dbReference>
<proteinExistence type="inferred from homology"/>
<comment type="similarity">
    <text evidence="2">Belongs to the TFIIF beta subunit family.</text>
</comment>
<dbReference type="OMA" id="PIADNCY"/>
<keyword evidence="6" id="KW-0804">Transcription</keyword>
<feature type="region of interest" description="Disordered" evidence="10">
    <location>
        <begin position="178"/>
        <end position="206"/>
    </location>
</feature>
<sequence>MSDDNNNNDNGPNVDALFEEDPGSLAGLEDDDDLEDLDLKNLDTKIWLVKIPKFLSEKWEKVDEENANLGSDTSRTLKCECWGLCIQISLILPEGTDDDVPKEYTIKISPDEVQNRYIFTENEHGGRHMRGKIHHDCTATPTEFSMYRNIMRKRNHEAGMPQRTIQVLGQDNQPVFAPGASSTMQSTGFSDFVPSKRQKTDKEKATRMPHNELMDLLFAAFERYPYWSFKGIMEHSRQPAQYLKEVLTEICILNKRGPYAGNYQLKPEFKDRESQAEKEGTEMARNNQALVGSDDDDDDIDEEEMEDIKF</sequence>
<dbReference type="InterPro" id="IPR040450">
    <property type="entry name" value="TFIIF_beta_HTH"/>
</dbReference>
<dbReference type="Proteomes" id="UP000078561">
    <property type="component" value="Unassembled WGS sequence"/>
</dbReference>
<dbReference type="Pfam" id="PF02270">
    <property type="entry name" value="TFIIF_beta"/>
    <property type="match status" value="1"/>
</dbReference>
<evidence type="ECO:0000256" key="3">
    <source>
        <dbReference type="ARBA" id="ARBA00021453"/>
    </source>
</evidence>
<dbReference type="STRING" id="4829.A0A163J8W4"/>
<evidence type="ECO:0000256" key="5">
    <source>
        <dbReference type="ARBA" id="ARBA00023125"/>
    </source>
</evidence>
<feature type="domain" description="TFIIF beta subunit N-terminal" evidence="12">
    <location>
        <begin position="44"/>
        <end position="133"/>
    </location>
</feature>
<evidence type="ECO:0000256" key="6">
    <source>
        <dbReference type="ARBA" id="ARBA00023163"/>
    </source>
</evidence>
<dbReference type="GO" id="GO:0005674">
    <property type="term" value="C:transcription factor TFIIF complex"/>
    <property type="evidence" value="ECO:0007669"/>
    <property type="project" value="InterPro"/>
</dbReference>
<feature type="compositionally biased region" description="Basic and acidic residues" evidence="10">
    <location>
        <begin position="269"/>
        <end position="282"/>
    </location>
</feature>
<keyword evidence="14" id="KW-1185">Reference proteome</keyword>
<evidence type="ECO:0000259" key="12">
    <source>
        <dbReference type="Pfam" id="PF17683"/>
    </source>
</evidence>
<keyword evidence="4" id="KW-0805">Transcription regulation</keyword>
<evidence type="ECO:0000259" key="11">
    <source>
        <dbReference type="Pfam" id="PF02270"/>
    </source>
</evidence>
<evidence type="ECO:0000313" key="14">
    <source>
        <dbReference type="Proteomes" id="UP000078561"/>
    </source>
</evidence>
<dbReference type="InterPro" id="IPR003196">
    <property type="entry name" value="TFIIF_beta"/>
</dbReference>
<evidence type="ECO:0000256" key="7">
    <source>
        <dbReference type="ARBA" id="ARBA00023242"/>
    </source>
</evidence>
<gene>
    <name evidence="13" type="primary">ABSGL_03320.1 scaffold 4426</name>
</gene>
<evidence type="ECO:0000256" key="8">
    <source>
        <dbReference type="ARBA" id="ARBA00081473"/>
    </source>
</evidence>
<evidence type="ECO:0000256" key="9">
    <source>
        <dbReference type="ARBA" id="ARBA00081863"/>
    </source>
</evidence>
<dbReference type="FunFam" id="1.10.10.10:FF:000035">
    <property type="entry name" value="General transcription factor IIF subunit 2"/>
    <property type="match status" value="1"/>
</dbReference>
<name>A0A163J8W4_ABSGL</name>
<keyword evidence="7" id="KW-0539">Nucleus</keyword>
<dbReference type="GO" id="GO:0006367">
    <property type="term" value="P:transcription initiation at RNA polymerase II promoter"/>
    <property type="evidence" value="ECO:0007669"/>
    <property type="project" value="InterPro"/>
</dbReference>
<feature type="compositionally biased region" description="Low complexity" evidence="10">
    <location>
        <begin position="1"/>
        <end position="10"/>
    </location>
</feature>
<feature type="domain" description="TFIIF beta subunit HTH" evidence="11">
    <location>
        <begin position="206"/>
        <end position="270"/>
    </location>
</feature>
<dbReference type="InterPro" id="IPR040504">
    <property type="entry name" value="TFIIF_beta_N"/>
</dbReference>
<dbReference type="GO" id="GO:0003677">
    <property type="term" value="F:DNA binding"/>
    <property type="evidence" value="ECO:0007669"/>
    <property type="project" value="UniProtKB-KW"/>
</dbReference>
<dbReference type="FunCoup" id="A0A163J8W4">
    <property type="interactions" value="554"/>
</dbReference>
<dbReference type="InParanoid" id="A0A163J8W4"/>
<keyword evidence="5" id="KW-0238">DNA-binding</keyword>
<evidence type="ECO:0000313" key="13">
    <source>
        <dbReference type="EMBL" id="SAL97804.1"/>
    </source>
</evidence>
<organism evidence="13">
    <name type="scientific">Absidia glauca</name>
    <name type="common">Pin mould</name>
    <dbReference type="NCBI Taxonomy" id="4829"/>
    <lineage>
        <taxon>Eukaryota</taxon>
        <taxon>Fungi</taxon>
        <taxon>Fungi incertae sedis</taxon>
        <taxon>Mucoromycota</taxon>
        <taxon>Mucoromycotina</taxon>
        <taxon>Mucoromycetes</taxon>
        <taxon>Mucorales</taxon>
        <taxon>Cunninghamellaceae</taxon>
        <taxon>Absidia</taxon>
    </lineage>
</organism>
<evidence type="ECO:0000256" key="4">
    <source>
        <dbReference type="ARBA" id="ARBA00023015"/>
    </source>
</evidence>
<feature type="compositionally biased region" description="Polar residues" evidence="10">
    <location>
        <begin position="180"/>
        <end position="189"/>
    </location>
</feature>
<accession>A0A163J8W4</accession>
<protein>
    <recommendedName>
        <fullName evidence="3">Transcription initiation factor IIF subunit beta</fullName>
    </recommendedName>
    <alternativeName>
        <fullName evidence="9">TFIIF medium subunit</fullName>
    </alternativeName>
    <alternativeName>
        <fullName evidence="8">TFIIF-beta</fullName>
    </alternativeName>
</protein>
<dbReference type="SUPFAM" id="SSF50916">
    <property type="entry name" value="Rap30/74 interaction domains"/>
    <property type="match status" value="1"/>
</dbReference>
<feature type="region of interest" description="Disordered" evidence="10">
    <location>
        <begin position="269"/>
        <end position="310"/>
    </location>
</feature>
<dbReference type="Gene3D" id="1.10.10.10">
    <property type="entry name" value="Winged helix-like DNA-binding domain superfamily/Winged helix DNA-binding domain"/>
    <property type="match status" value="1"/>
</dbReference>
<feature type="compositionally biased region" description="Acidic residues" evidence="10">
    <location>
        <begin position="293"/>
        <end position="310"/>
    </location>
</feature>
<dbReference type="EMBL" id="LT551959">
    <property type="protein sequence ID" value="SAL97804.1"/>
    <property type="molecule type" value="Genomic_DNA"/>
</dbReference>
<dbReference type="AlphaFoldDB" id="A0A163J8W4"/>
<dbReference type="PANTHER" id="PTHR10445:SF0">
    <property type="entry name" value="GENERAL TRANSCRIPTION FACTOR IIF SUBUNIT 2"/>
    <property type="match status" value="1"/>
</dbReference>
<reference evidence="13" key="1">
    <citation type="submission" date="2016-04" db="EMBL/GenBank/DDBJ databases">
        <authorList>
            <person name="Evans L.H."/>
            <person name="Alamgir A."/>
            <person name="Owens N."/>
            <person name="Weber N.D."/>
            <person name="Virtaneva K."/>
            <person name="Barbian K."/>
            <person name="Babar A."/>
            <person name="Rosenke K."/>
        </authorList>
    </citation>
    <scope>NUCLEOTIDE SEQUENCE [LARGE SCALE GENOMIC DNA]</scope>
    <source>
        <strain evidence="13">CBS 101.48</strain>
    </source>
</reference>
<feature type="region of interest" description="Disordered" evidence="10">
    <location>
        <begin position="1"/>
        <end position="31"/>
    </location>
</feature>
<feature type="compositionally biased region" description="Acidic residues" evidence="10">
    <location>
        <begin position="17"/>
        <end position="31"/>
    </location>
</feature>
<dbReference type="InterPro" id="IPR011039">
    <property type="entry name" value="TFIIF_interaction"/>
</dbReference>
<evidence type="ECO:0000256" key="1">
    <source>
        <dbReference type="ARBA" id="ARBA00004123"/>
    </source>
</evidence>
<dbReference type="CDD" id="cd07980">
    <property type="entry name" value="TFIIF_beta"/>
    <property type="match status" value="1"/>
</dbReference>
<dbReference type="OrthoDB" id="26094at2759"/>
<dbReference type="InterPro" id="IPR036388">
    <property type="entry name" value="WH-like_DNA-bd_sf"/>
</dbReference>
<evidence type="ECO:0000256" key="10">
    <source>
        <dbReference type="SAM" id="MobiDB-lite"/>
    </source>
</evidence>
<dbReference type="SUPFAM" id="SSF46785">
    <property type="entry name" value="Winged helix' DNA-binding domain"/>
    <property type="match status" value="1"/>
</dbReference>
<comment type="subcellular location">
    <subcellularLocation>
        <location evidence="1">Nucleus</location>
    </subcellularLocation>
</comment>
<dbReference type="PANTHER" id="PTHR10445">
    <property type="entry name" value="GENERAL TRANSCRIPTION FACTOR IIF SUBUNIT 2"/>
    <property type="match status" value="1"/>
</dbReference>